<organism evidence="1 2">
    <name type="scientific">Portunus trituberculatus</name>
    <name type="common">Swimming crab</name>
    <name type="synonym">Neptunus trituberculatus</name>
    <dbReference type="NCBI Taxonomy" id="210409"/>
    <lineage>
        <taxon>Eukaryota</taxon>
        <taxon>Metazoa</taxon>
        <taxon>Ecdysozoa</taxon>
        <taxon>Arthropoda</taxon>
        <taxon>Crustacea</taxon>
        <taxon>Multicrustacea</taxon>
        <taxon>Malacostraca</taxon>
        <taxon>Eumalacostraca</taxon>
        <taxon>Eucarida</taxon>
        <taxon>Decapoda</taxon>
        <taxon>Pleocyemata</taxon>
        <taxon>Brachyura</taxon>
        <taxon>Eubrachyura</taxon>
        <taxon>Portunoidea</taxon>
        <taxon>Portunidae</taxon>
        <taxon>Portuninae</taxon>
        <taxon>Portunus</taxon>
    </lineage>
</organism>
<reference evidence="1 2" key="1">
    <citation type="submission" date="2019-05" db="EMBL/GenBank/DDBJ databases">
        <title>Another draft genome of Portunus trituberculatus and its Hox gene families provides insights of decapod evolution.</title>
        <authorList>
            <person name="Jeong J.-H."/>
            <person name="Song I."/>
            <person name="Kim S."/>
            <person name="Choi T."/>
            <person name="Kim D."/>
            <person name="Ryu S."/>
            <person name="Kim W."/>
        </authorList>
    </citation>
    <scope>NUCLEOTIDE SEQUENCE [LARGE SCALE GENOMIC DNA]</scope>
    <source>
        <tissue evidence="1">Muscle</tissue>
    </source>
</reference>
<evidence type="ECO:0000313" key="2">
    <source>
        <dbReference type="Proteomes" id="UP000324222"/>
    </source>
</evidence>
<name>A0A5B7HBJ5_PORTR</name>
<protein>
    <submittedName>
        <fullName evidence="1">Uncharacterized protein</fullName>
    </submittedName>
</protein>
<proteinExistence type="predicted"/>
<comment type="caution">
    <text evidence="1">The sequence shown here is derived from an EMBL/GenBank/DDBJ whole genome shotgun (WGS) entry which is preliminary data.</text>
</comment>
<accession>A0A5B7HBJ5</accession>
<keyword evidence="2" id="KW-1185">Reference proteome</keyword>
<dbReference type="EMBL" id="VSRR010024632">
    <property type="protein sequence ID" value="MPC66338.1"/>
    <property type="molecule type" value="Genomic_DNA"/>
</dbReference>
<evidence type="ECO:0000313" key="1">
    <source>
        <dbReference type="EMBL" id="MPC66338.1"/>
    </source>
</evidence>
<sequence>MFRQTNIVWCHINKKTDTYTLAGQGMWCSGGGGAAQGGSGKVRDQTQHGLVISLNSEQCLRHEGVKMLHSASIEIFLRASLLPQFFFEQLLLSLSLAWRRPLLPGAHLDLQHRPVLLTLCTTVTCVQRACDSPAAPLSVTHRNTAHCLTDDGNTAPPPTAAPLPSWRLYFAACHFGSAYSNAPMNSRDQFAWLRQAW</sequence>
<gene>
    <name evidence="1" type="ORF">E2C01_060486</name>
</gene>
<dbReference type="AlphaFoldDB" id="A0A5B7HBJ5"/>
<dbReference type="Proteomes" id="UP000324222">
    <property type="component" value="Unassembled WGS sequence"/>
</dbReference>